<dbReference type="EMBL" id="CP014806">
    <property type="protein sequence ID" value="AMW99772.1"/>
    <property type="molecule type" value="Genomic_DNA"/>
</dbReference>
<keyword evidence="2" id="KW-1185">Reference proteome</keyword>
<sequence>MIEQAKNFSIYFERTSDWEKFAKEKLLPSTSAYIAHFGSMEKAKKEVGIEKIKTRKNYTKEELTKIALENKKYFTTEKQWDSHVKNHNLPRHKAYINAFRSWKKAKSEILGKT</sequence>
<dbReference type="RefSeq" id="WP_066789392.1">
    <property type="nucleotide sequence ID" value="NZ_CP014806.1"/>
</dbReference>
<organism evidence="1 2">
    <name type="scientific">Rummeliibacillus stabekisii</name>
    <dbReference type="NCBI Taxonomy" id="241244"/>
    <lineage>
        <taxon>Bacteria</taxon>
        <taxon>Bacillati</taxon>
        <taxon>Bacillota</taxon>
        <taxon>Bacilli</taxon>
        <taxon>Bacillales</taxon>
        <taxon>Caryophanaceae</taxon>
        <taxon>Rummeliibacillus</taxon>
    </lineage>
</organism>
<proteinExistence type="predicted"/>
<accession>A0A143HDK1</accession>
<name>A0A143HDK1_9BACL</name>
<evidence type="ECO:0000313" key="2">
    <source>
        <dbReference type="Proteomes" id="UP000076021"/>
    </source>
</evidence>
<gene>
    <name evidence="1" type="ORF">ATY39_10175</name>
</gene>
<reference evidence="2" key="2">
    <citation type="submission" date="2016-03" db="EMBL/GenBank/DDBJ databases">
        <authorList>
            <person name="Ploux O."/>
        </authorList>
    </citation>
    <scope>NUCLEOTIDE SEQUENCE [LARGE SCALE GENOMIC DNA]</scope>
    <source>
        <strain evidence="2">PP9</strain>
    </source>
</reference>
<dbReference type="Proteomes" id="UP000076021">
    <property type="component" value="Chromosome"/>
</dbReference>
<dbReference type="KEGG" id="rst:ATY39_10175"/>
<evidence type="ECO:0000313" key="1">
    <source>
        <dbReference type="EMBL" id="AMW99772.1"/>
    </source>
</evidence>
<dbReference type="AlphaFoldDB" id="A0A143HDK1"/>
<protein>
    <submittedName>
        <fullName evidence="1">Uncharacterized protein</fullName>
    </submittedName>
</protein>
<reference evidence="1 2" key="1">
    <citation type="journal article" date="2016" name="Genome Announc.">
        <title>Whole-Genome Sequence of Rummeliibacillus stabekisii Strain PP9 Isolated from Antarctic Soil.</title>
        <authorList>
            <person name="da Mota F.F."/>
            <person name="Vollu R.E."/>
            <person name="Jurelevicius D."/>
            <person name="Seldin L."/>
        </authorList>
    </citation>
    <scope>NUCLEOTIDE SEQUENCE [LARGE SCALE GENOMIC DNA]</scope>
    <source>
        <strain evidence="1 2">PP9</strain>
    </source>
</reference>